<comment type="caution">
    <text evidence="2">The sequence shown here is derived from an EMBL/GenBank/DDBJ whole genome shotgun (WGS) entry which is preliminary data.</text>
</comment>
<dbReference type="Proteomes" id="UP001565242">
    <property type="component" value="Unassembled WGS sequence"/>
</dbReference>
<dbReference type="RefSeq" id="WP_369918401.1">
    <property type="nucleotide sequence ID" value="NZ_JBCLSQ010000015.1"/>
</dbReference>
<keyword evidence="3" id="KW-1185">Reference proteome</keyword>
<sequence>MDNNTRKIIKQYINKAQVTNTPFTALLQTDDNIINVLVTTESFLIYRTQENDKEFREGAYSVIEYDSKGNQLSNKTGWLKYSWIDEKFVSHSEQMTIDERAEYDLAELLDDTSKSDIYALVKESEGRKKEQLRQQHAAAQARYRQKKKNDPDFKLANAKSTARYSAKIFINEYATISELETLKKLIQKREQELENIDK</sequence>
<dbReference type="EMBL" id="JBCLSQ010000015">
    <property type="protein sequence ID" value="MEY8538189.1"/>
    <property type="molecule type" value="Genomic_DNA"/>
</dbReference>
<accession>A0ABV4DA85</accession>
<feature type="coiled-coil region" evidence="1">
    <location>
        <begin position="122"/>
        <end position="149"/>
    </location>
</feature>
<evidence type="ECO:0000256" key="1">
    <source>
        <dbReference type="SAM" id="Coils"/>
    </source>
</evidence>
<gene>
    <name evidence="2" type="ORF">AALM99_07015</name>
</gene>
<keyword evidence="1" id="KW-0175">Coiled coil</keyword>
<name>A0ABV4DA85_9LACT</name>
<proteinExistence type="predicted"/>
<evidence type="ECO:0000313" key="2">
    <source>
        <dbReference type="EMBL" id="MEY8538189.1"/>
    </source>
</evidence>
<reference evidence="2 3" key="1">
    <citation type="submission" date="2024-03" db="EMBL/GenBank/DDBJ databases">
        <title>Mouse gut bacterial collection (mGBC) of GemPharmatech.</title>
        <authorList>
            <person name="He Y."/>
            <person name="Dong L."/>
            <person name="Wu D."/>
            <person name="Gao X."/>
            <person name="Lin Z."/>
        </authorList>
    </citation>
    <scope>NUCLEOTIDE SEQUENCE [LARGE SCALE GENOMIC DNA]</scope>
    <source>
        <strain evidence="2 3">20-218</strain>
    </source>
</reference>
<evidence type="ECO:0000313" key="3">
    <source>
        <dbReference type="Proteomes" id="UP001565242"/>
    </source>
</evidence>
<protein>
    <submittedName>
        <fullName evidence="2">Uncharacterized protein</fullName>
    </submittedName>
</protein>
<organism evidence="2 3">
    <name type="scientific">Lactococcus muris</name>
    <dbReference type="NCBI Taxonomy" id="2941330"/>
    <lineage>
        <taxon>Bacteria</taxon>
        <taxon>Bacillati</taxon>
        <taxon>Bacillota</taxon>
        <taxon>Bacilli</taxon>
        <taxon>Lactobacillales</taxon>
        <taxon>Streptococcaceae</taxon>
        <taxon>Lactococcus</taxon>
    </lineage>
</organism>